<gene>
    <name evidence="2" type="ORF">Maq22A_c04535</name>
</gene>
<reference evidence="3" key="2">
    <citation type="submission" date="2015-01" db="EMBL/GenBank/DDBJ databases">
        <title>Complete genome sequence of Methylobacterium aquaticum strain 22A.</title>
        <authorList>
            <person name="Tani A."/>
            <person name="Ogura Y."/>
            <person name="Hayashi T."/>
        </authorList>
    </citation>
    <scope>NUCLEOTIDE SEQUENCE [LARGE SCALE GENOMIC DNA]</scope>
    <source>
        <strain evidence="3">MA-22A</strain>
    </source>
</reference>
<feature type="transmembrane region" description="Helical" evidence="1">
    <location>
        <begin position="21"/>
        <end position="38"/>
    </location>
</feature>
<feature type="transmembrane region" description="Helical" evidence="1">
    <location>
        <begin position="44"/>
        <end position="62"/>
    </location>
</feature>
<dbReference type="PATRIC" id="fig|270351.10.peg.882"/>
<protein>
    <submittedName>
        <fullName evidence="2">Peptide ABC transporter permease</fullName>
    </submittedName>
</protein>
<dbReference type="OrthoDB" id="8437837at2"/>
<reference evidence="2 3" key="1">
    <citation type="journal article" date="2015" name="Genome Announc.">
        <title>Complete Genome Sequence of Methylobacterium aquaticum Strain 22A, Isolated from Racomitrium japonicum Moss.</title>
        <authorList>
            <person name="Tani A."/>
            <person name="Ogura Y."/>
            <person name="Hayashi T."/>
            <person name="Kimbara K."/>
        </authorList>
    </citation>
    <scope>NUCLEOTIDE SEQUENCE [LARGE SCALE GENOMIC DNA]</scope>
    <source>
        <strain evidence="2 3">MA-22A</strain>
    </source>
</reference>
<feature type="transmembrane region" description="Helical" evidence="1">
    <location>
        <begin position="318"/>
        <end position="335"/>
    </location>
</feature>
<feature type="transmembrane region" description="Helical" evidence="1">
    <location>
        <begin position="371"/>
        <end position="388"/>
    </location>
</feature>
<feature type="transmembrane region" description="Helical" evidence="1">
    <location>
        <begin position="74"/>
        <end position="94"/>
    </location>
</feature>
<feature type="transmembrane region" description="Helical" evidence="1">
    <location>
        <begin position="237"/>
        <end position="256"/>
    </location>
</feature>
<evidence type="ECO:0000256" key="1">
    <source>
        <dbReference type="SAM" id="Phobius"/>
    </source>
</evidence>
<dbReference type="STRING" id="270351.Maq22A_c04535"/>
<dbReference type="KEGG" id="maqu:Maq22A_c04535"/>
<keyword evidence="1" id="KW-0472">Membrane</keyword>
<dbReference type="AlphaFoldDB" id="A0A0C6FNZ9"/>
<keyword evidence="1" id="KW-0812">Transmembrane</keyword>
<feature type="transmembrane region" description="Helical" evidence="1">
    <location>
        <begin position="132"/>
        <end position="154"/>
    </location>
</feature>
<feature type="transmembrane region" description="Helical" evidence="1">
    <location>
        <begin position="106"/>
        <end position="123"/>
    </location>
</feature>
<feature type="transmembrane region" description="Helical" evidence="1">
    <location>
        <begin position="166"/>
        <end position="185"/>
    </location>
</feature>
<feature type="transmembrane region" description="Helical" evidence="1">
    <location>
        <begin position="192"/>
        <end position="208"/>
    </location>
</feature>
<keyword evidence="1" id="KW-1133">Transmembrane helix</keyword>
<dbReference type="Proteomes" id="UP000061432">
    <property type="component" value="Chromosome"/>
</dbReference>
<dbReference type="RefSeq" id="WP_060845855.1">
    <property type="nucleotide sequence ID" value="NZ_AP014704.1"/>
</dbReference>
<proteinExistence type="predicted"/>
<evidence type="ECO:0000313" key="3">
    <source>
        <dbReference type="Proteomes" id="UP000061432"/>
    </source>
</evidence>
<accession>A0A0C6FNZ9</accession>
<dbReference type="EMBL" id="AP014704">
    <property type="protein sequence ID" value="BAQ44325.1"/>
    <property type="molecule type" value="Genomic_DNA"/>
</dbReference>
<organism evidence="2 3">
    <name type="scientific">Methylobacterium aquaticum</name>
    <dbReference type="NCBI Taxonomy" id="270351"/>
    <lineage>
        <taxon>Bacteria</taxon>
        <taxon>Pseudomonadati</taxon>
        <taxon>Pseudomonadota</taxon>
        <taxon>Alphaproteobacteria</taxon>
        <taxon>Hyphomicrobiales</taxon>
        <taxon>Methylobacteriaceae</taxon>
        <taxon>Methylobacterium</taxon>
    </lineage>
</organism>
<sequence length="409" mass="42280">MPRATTHTTDPAVDAAALLRRLAFFGLTVVIPVTALVSRRSVVILAPIGIALLIVAAFLDGAQRPLAAGLARLGGARAILAGVLLLGWCALSLVWTPFPGPASERLLNLAATVGLTVAGYLALPDRMRSANLYLLPLGVGAAAIGAILLGLSSGTAVRSALEDDGALERGAMLLALLVWPAAAWLRSRRRDMQALGLALAVAVALVISPGPVPLLALAVGAAAFALSAWRQGLGVRVTAGVAAGLVALAPLLPFLLRPLLTPVLGPLHPTILSLKAWQRVVTTEPLRLITGHGLETALRGKVIGMLPINAPASLLFEIWYELGIVGAFAAAFVLWNGIRHSGREHPVLTPGAMATAATAFASACLGIGTTASWWFTSVTVVVLVFIAVERGQFRTSRPKASALPPRSAA</sequence>
<evidence type="ECO:0000313" key="2">
    <source>
        <dbReference type="EMBL" id="BAQ44325.1"/>
    </source>
</evidence>
<name>A0A0C6FNZ9_9HYPH</name>